<accession>A0A2V4XF93</accession>
<proteinExistence type="predicted"/>
<protein>
    <submittedName>
        <fullName evidence="1">Uncharacterized protein</fullName>
    </submittedName>
</protein>
<keyword evidence="2" id="KW-1185">Reference proteome</keyword>
<organism evidence="1 2">
    <name type="scientific">Winogradskyella epiphytica</name>
    <dbReference type="NCBI Taxonomy" id="262005"/>
    <lineage>
        <taxon>Bacteria</taxon>
        <taxon>Pseudomonadati</taxon>
        <taxon>Bacteroidota</taxon>
        <taxon>Flavobacteriia</taxon>
        <taxon>Flavobacteriales</taxon>
        <taxon>Flavobacteriaceae</taxon>
        <taxon>Winogradskyella</taxon>
    </lineage>
</organism>
<dbReference type="AlphaFoldDB" id="A0A2V4XF93"/>
<dbReference type="Proteomes" id="UP000248054">
    <property type="component" value="Unassembled WGS sequence"/>
</dbReference>
<name>A0A2V4XF93_9FLAO</name>
<reference evidence="1 2" key="1">
    <citation type="submission" date="2018-06" db="EMBL/GenBank/DDBJ databases">
        <title>Genomic Encyclopedia of Type Strains, Phase III (KMG-III): the genomes of soil and plant-associated and newly described type strains.</title>
        <authorList>
            <person name="Whitman W."/>
        </authorList>
    </citation>
    <scope>NUCLEOTIDE SEQUENCE [LARGE SCALE GENOMIC DNA]</scope>
    <source>
        <strain evidence="1 2">CECT 7945</strain>
    </source>
</reference>
<evidence type="ECO:0000313" key="2">
    <source>
        <dbReference type="Proteomes" id="UP000248054"/>
    </source>
</evidence>
<comment type="caution">
    <text evidence="1">The sequence shown here is derived from an EMBL/GenBank/DDBJ whole genome shotgun (WGS) entry which is preliminary data.</text>
</comment>
<dbReference type="EMBL" id="QJTD01000002">
    <property type="protein sequence ID" value="PYE81544.1"/>
    <property type="molecule type" value="Genomic_DNA"/>
</dbReference>
<sequence>MVKSIHTRVPYFKIVSWNVGFNKNEDPKFIEVNTYNQSTELHQIVNSPLFGKFTGEIIELSF</sequence>
<evidence type="ECO:0000313" key="1">
    <source>
        <dbReference type="EMBL" id="PYE81544.1"/>
    </source>
</evidence>
<gene>
    <name evidence="1" type="ORF">DFQ11_102118</name>
</gene>